<organism evidence="1 2">
    <name type="scientific">Winogradskyella vincentii</name>
    <dbReference type="NCBI Taxonomy" id="2877122"/>
    <lineage>
        <taxon>Bacteria</taxon>
        <taxon>Pseudomonadati</taxon>
        <taxon>Bacteroidota</taxon>
        <taxon>Flavobacteriia</taxon>
        <taxon>Flavobacteriales</taxon>
        <taxon>Flavobacteriaceae</taxon>
        <taxon>Winogradskyella</taxon>
    </lineage>
</organism>
<protein>
    <submittedName>
        <fullName evidence="1">Uncharacterized protein</fullName>
    </submittedName>
</protein>
<evidence type="ECO:0000313" key="1">
    <source>
        <dbReference type="EMBL" id="MCA0151796.1"/>
    </source>
</evidence>
<gene>
    <name evidence="1" type="ORF">LBV24_01120</name>
</gene>
<dbReference type="EMBL" id="JAIUJS010000001">
    <property type="protein sequence ID" value="MCA0151796.1"/>
    <property type="molecule type" value="Genomic_DNA"/>
</dbReference>
<dbReference type="RefSeq" id="WP_224476766.1">
    <property type="nucleotide sequence ID" value="NZ_JAIUJS010000001.1"/>
</dbReference>
<sequence length="225" mass="25969">MKYISVILICLIAFTSCNSEVKKSTVEEINELTIAQKIANAHGFENWNKVTEVRFTFRVDRDTIKGNGRSWIWNPKINDVNMVMGSAVVSYNRHKVDSTHMGADRAFTNDKYWFLVPFQLVWDKTASISEPVKKESPLGKEKLSKITITYPAEGGYTPGDAYDIFYDDNYLIKEWSYRPKNSDKPYMSTTFENYQDFNGIKVAINHKKDDGKWNLNFTDVSITLE</sequence>
<accession>A0ABS7XVX1</accession>
<name>A0ABS7XVX1_9FLAO</name>
<proteinExistence type="predicted"/>
<keyword evidence="2" id="KW-1185">Reference proteome</keyword>
<reference evidence="2" key="1">
    <citation type="submission" date="2023-07" db="EMBL/GenBank/DDBJ databases">
        <authorList>
            <person name="Yue Y."/>
        </authorList>
    </citation>
    <scope>NUCLEOTIDE SEQUENCE [LARGE SCALE GENOMIC DNA]</scope>
    <source>
        <strain evidence="2">2Y89</strain>
    </source>
</reference>
<dbReference type="PROSITE" id="PS51257">
    <property type="entry name" value="PROKAR_LIPOPROTEIN"/>
    <property type="match status" value="1"/>
</dbReference>
<evidence type="ECO:0000313" key="2">
    <source>
        <dbReference type="Proteomes" id="UP001198402"/>
    </source>
</evidence>
<dbReference type="Proteomes" id="UP001198402">
    <property type="component" value="Unassembled WGS sequence"/>
</dbReference>
<comment type="caution">
    <text evidence="1">The sequence shown here is derived from an EMBL/GenBank/DDBJ whole genome shotgun (WGS) entry which is preliminary data.</text>
</comment>